<accession>A0A1N7NPK5</accession>
<gene>
    <name evidence="1" type="ORF">SAMN05421759_109102</name>
</gene>
<dbReference type="STRING" id="633194.SAMN05421759_109102"/>
<dbReference type="EMBL" id="FTOQ01000009">
    <property type="protein sequence ID" value="SIT00345.1"/>
    <property type="molecule type" value="Genomic_DNA"/>
</dbReference>
<protein>
    <recommendedName>
        <fullName evidence="3">Glycosyl hydrolase catalytic core</fullName>
    </recommendedName>
</protein>
<organism evidence="1 2">
    <name type="scientific">Roseivivax lentus</name>
    <dbReference type="NCBI Taxonomy" id="633194"/>
    <lineage>
        <taxon>Bacteria</taxon>
        <taxon>Pseudomonadati</taxon>
        <taxon>Pseudomonadota</taxon>
        <taxon>Alphaproteobacteria</taxon>
        <taxon>Rhodobacterales</taxon>
        <taxon>Roseobacteraceae</taxon>
        <taxon>Roseivivax</taxon>
    </lineage>
</organism>
<keyword evidence="2" id="KW-1185">Reference proteome</keyword>
<dbReference type="Proteomes" id="UP000186684">
    <property type="component" value="Unassembled WGS sequence"/>
</dbReference>
<dbReference type="RefSeq" id="WP_076448950.1">
    <property type="nucleotide sequence ID" value="NZ_FTOQ01000009.1"/>
</dbReference>
<dbReference type="AlphaFoldDB" id="A0A1N7NPK5"/>
<name>A0A1N7NPK5_9RHOB</name>
<reference evidence="2" key="1">
    <citation type="submission" date="2017-01" db="EMBL/GenBank/DDBJ databases">
        <authorList>
            <person name="Varghese N."/>
            <person name="Submissions S."/>
        </authorList>
    </citation>
    <scope>NUCLEOTIDE SEQUENCE [LARGE SCALE GENOMIC DNA]</scope>
    <source>
        <strain evidence="2">DSM 29430</strain>
    </source>
</reference>
<dbReference type="InterPro" id="IPR017853">
    <property type="entry name" value="GH"/>
</dbReference>
<evidence type="ECO:0000313" key="2">
    <source>
        <dbReference type="Proteomes" id="UP000186684"/>
    </source>
</evidence>
<dbReference type="SUPFAM" id="SSF51445">
    <property type="entry name" value="(Trans)glycosidases"/>
    <property type="match status" value="1"/>
</dbReference>
<proteinExistence type="predicted"/>
<sequence length="168" mass="18667">MRAAFDWARAAGPDQPLSVGAWMTPQVGSDEVPFQSEIDREAVALSDIVTFHAYCNAASAARFIDHLETHGRPVFCTEWMARPVGSRIEDQLPLFRDRGVGCFQWGFVQGRTQTHLPWPEALVAQHGGHADRRVWFHDILHPDGAPYDPTETALIRKLTGAAHPATTQ</sequence>
<dbReference type="Gene3D" id="3.20.20.80">
    <property type="entry name" value="Glycosidases"/>
    <property type="match status" value="1"/>
</dbReference>
<dbReference type="OrthoDB" id="9774262at2"/>
<evidence type="ECO:0000313" key="1">
    <source>
        <dbReference type="EMBL" id="SIT00345.1"/>
    </source>
</evidence>
<evidence type="ECO:0008006" key="3">
    <source>
        <dbReference type="Google" id="ProtNLM"/>
    </source>
</evidence>